<name>D2VSJ0_NAEGR</name>
<dbReference type="RefSeq" id="XP_002672873.1">
    <property type="nucleotide sequence ID" value="XM_002672827.1"/>
</dbReference>
<feature type="compositionally biased region" description="Polar residues" evidence="1">
    <location>
        <begin position="374"/>
        <end position="387"/>
    </location>
</feature>
<protein>
    <submittedName>
        <fullName evidence="2">Predicted protein</fullName>
    </submittedName>
</protein>
<evidence type="ECO:0000313" key="2">
    <source>
        <dbReference type="EMBL" id="EFC40129.1"/>
    </source>
</evidence>
<sequence>MFQQTPHDQQSKNCYPLLVPGNAKKNSLQHQQLGGSNGSSSSSTTTNIGASTAKSIGMHTNEKISNQSFGMDHVSNNGSSSNIIGGVSSTMPRGNSGMNTAQSSYTSTTPFNQETLPRPIATFEKTAPINLREFTNVGGYPLGPSNMNPSSLRNASSTASTNLLSNLSTTIPSAPSTMGNAIISIPPQQEQQQNRQPEHNSEHGPKLHFCKKQLKEQTCAELHSEPEFRVNDKTKHPPNTLFNVSIKDVLTITGYFLNDCEMFLRLDNGSQHGSPVGSCFFKPTTMVGDSSNRLFRAKIDIPPSLNTKKGNTSSRVGFVEIYDSNNKMIAVSDKFWIRSRSRNQMIKDESTKKRIRMNQKGESQKQQKVFHDYSPTSPQSETNSNPENQEEELIENVPSSKKVLASVPQLQHPGQYANPLSGAPSTALVQAGLGGIGFNYDQRKQSIAPPMTSFSTATTSLLQQQQQVANDFSLGNMTDFWNTARNTTPDFPQNSSFSFLDREMSNASNSRAPTTSNLLTPSSWASSNSQQGEPLKTLENLVKNQQQRIEELSCLIANNAKLIHTLQMHVLSLTNPINSEP</sequence>
<feature type="compositionally biased region" description="Polar residues" evidence="1">
    <location>
        <begin position="1"/>
        <end position="13"/>
    </location>
</feature>
<gene>
    <name evidence="2" type="ORF">NAEGRDRAFT_71958</name>
</gene>
<organism evidence="3">
    <name type="scientific">Naegleria gruberi</name>
    <name type="common">Amoeba</name>
    <dbReference type="NCBI Taxonomy" id="5762"/>
    <lineage>
        <taxon>Eukaryota</taxon>
        <taxon>Discoba</taxon>
        <taxon>Heterolobosea</taxon>
        <taxon>Tetramitia</taxon>
        <taxon>Eutetramitia</taxon>
        <taxon>Vahlkampfiidae</taxon>
        <taxon>Naegleria</taxon>
    </lineage>
</organism>
<feature type="compositionally biased region" description="Polar residues" evidence="1">
    <location>
        <begin position="24"/>
        <end position="33"/>
    </location>
</feature>
<reference evidence="2 3" key="1">
    <citation type="journal article" date="2010" name="Cell">
        <title>The genome of Naegleria gruberi illuminates early eukaryotic versatility.</title>
        <authorList>
            <person name="Fritz-Laylin L.K."/>
            <person name="Prochnik S.E."/>
            <person name="Ginger M.L."/>
            <person name="Dacks J.B."/>
            <person name="Carpenter M.L."/>
            <person name="Field M.C."/>
            <person name="Kuo A."/>
            <person name="Paredez A."/>
            <person name="Chapman J."/>
            <person name="Pham J."/>
            <person name="Shu S."/>
            <person name="Neupane R."/>
            <person name="Cipriano M."/>
            <person name="Mancuso J."/>
            <person name="Tu H."/>
            <person name="Salamov A."/>
            <person name="Lindquist E."/>
            <person name="Shapiro H."/>
            <person name="Lucas S."/>
            <person name="Grigoriev I.V."/>
            <person name="Cande W.Z."/>
            <person name="Fulton C."/>
            <person name="Rokhsar D.S."/>
            <person name="Dawson S.C."/>
        </authorList>
    </citation>
    <scope>NUCLEOTIDE SEQUENCE [LARGE SCALE GENOMIC DNA]</scope>
    <source>
        <strain evidence="2 3">NEG-M</strain>
    </source>
</reference>
<feature type="region of interest" description="Disordered" evidence="1">
    <location>
        <begin position="347"/>
        <end position="396"/>
    </location>
</feature>
<evidence type="ECO:0000313" key="3">
    <source>
        <dbReference type="Proteomes" id="UP000006671"/>
    </source>
</evidence>
<dbReference type="AlphaFoldDB" id="D2VSJ0"/>
<feature type="region of interest" description="Disordered" evidence="1">
    <location>
        <begin position="504"/>
        <end position="531"/>
    </location>
</feature>
<feature type="compositionally biased region" description="Basic and acidic residues" evidence="1">
    <location>
        <begin position="362"/>
        <end position="371"/>
    </location>
</feature>
<feature type="compositionally biased region" description="Low complexity" evidence="1">
    <location>
        <begin position="38"/>
        <end position="53"/>
    </location>
</feature>
<dbReference type="KEGG" id="ngr:NAEGRDRAFT_71958"/>
<dbReference type="OrthoDB" id="10448029at2759"/>
<feature type="region of interest" description="Disordered" evidence="1">
    <location>
        <begin position="1"/>
        <end position="57"/>
    </location>
</feature>
<dbReference type="VEuPathDB" id="AmoebaDB:NAEGRDRAFT_71958"/>
<dbReference type="Proteomes" id="UP000006671">
    <property type="component" value="Unassembled WGS sequence"/>
</dbReference>
<accession>D2VSJ0</accession>
<dbReference type="EMBL" id="GG738894">
    <property type="protein sequence ID" value="EFC40129.1"/>
    <property type="molecule type" value="Genomic_DNA"/>
</dbReference>
<feature type="compositionally biased region" description="Polar residues" evidence="1">
    <location>
        <begin position="505"/>
        <end position="531"/>
    </location>
</feature>
<keyword evidence="3" id="KW-1185">Reference proteome</keyword>
<evidence type="ECO:0000256" key="1">
    <source>
        <dbReference type="SAM" id="MobiDB-lite"/>
    </source>
</evidence>
<dbReference type="GeneID" id="8856999"/>
<proteinExistence type="predicted"/>
<dbReference type="InParanoid" id="D2VSJ0"/>